<gene>
    <name evidence="2" type="ORF">AMTR_s00081p00131110</name>
</gene>
<dbReference type="OMA" id="SIENYHQ"/>
<organism evidence="2 3">
    <name type="scientific">Amborella trichopoda</name>
    <dbReference type="NCBI Taxonomy" id="13333"/>
    <lineage>
        <taxon>Eukaryota</taxon>
        <taxon>Viridiplantae</taxon>
        <taxon>Streptophyta</taxon>
        <taxon>Embryophyta</taxon>
        <taxon>Tracheophyta</taxon>
        <taxon>Spermatophyta</taxon>
        <taxon>Magnoliopsida</taxon>
        <taxon>Amborellales</taxon>
        <taxon>Amborellaceae</taxon>
        <taxon>Amborella</taxon>
    </lineage>
</organism>
<dbReference type="EMBL" id="KI394223">
    <property type="protein sequence ID" value="ERN04519.1"/>
    <property type="molecule type" value="Genomic_DNA"/>
</dbReference>
<dbReference type="InterPro" id="IPR008480">
    <property type="entry name" value="DUF761_pln"/>
</dbReference>
<reference evidence="3" key="1">
    <citation type="journal article" date="2013" name="Science">
        <title>The Amborella genome and the evolution of flowering plants.</title>
        <authorList>
            <consortium name="Amborella Genome Project"/>
        </authorList>
    </citation>
    <scope>NUCLEOTIDE SEQUENCE [LARGE SCALE GENOMIC DNA]</scope>
</reference>
<keyword evidence="3" id="KW-1185">Reference proteome</keyword>
<dbReference type="Gramene" id="ERN04519">
    <property type="protein sequence ID" value="ERN04519"/>
    <property type="gene ID" value="AMTR_s00081p00131110"/>
</dbReference>
<feature type="compositionally biased region" description="Polar residues" evidence="1">
    <location>
        <begin position="1"/>
        <end position="10"/>
    </location>
</feature>
<accession>W1P9Z3</accession>
<name>W1P9Z3_AMBTC</name>
<dbReference type="PANTHER" id="PTHR33098">
    <property type="entry name" value="COTTON FIBER (DUF761)"/>
    <property type="match status" value="1"/>
</dbReference>
<dbReference type="AlphaFoldDB" id="W1P9Z3"/>
<sequence length="68" mass="7903">MDRNSFNISSDALAKPETSSNKGREVMAHRTDEVDENAEAFIKKFRQRLQIERLESIENYKQMLARGT</sequence>
<evidence type="ECO:0000313" key="3">
    <source>
        <dbReference type="Proteomes" id="UP000017836"/>
    </source>
</evidence>
<feature type="region of interest" description="Disordered" evidence="1">
    <location>
        <begin position="1"/>
        <end position="26"/>
    </location>
</feature>
<dbReference type="Pfam" id="PF05553">
    <property type="entry name" value="DUF761"/>
    <property type="match status" value="1"/>
</dbReference>
<evidence type="ECO:0000256" key="1">
    <source>
        <dbReference type="SAM" id="MobiDB-lite"/>
    </source>
</evidence>
<dbReference type="PANTHER" id="PTHR33098:SF15">
    <property type="entry name" value="DUF761 DOMAIN PROTEIN"/>
    <property type="match status" value="1"/>
</dbReference>
<dbReference type="HOGENOM" id="CLU_167887_1_0_1"/>
<evidence type="ECO:0008006" key="4">
    <source>
        <dbReference type="Google" id="ProtNLM"/>
    </source>
</evidence>
<dbReference type="Proteomes" id="UP000017836">
    <property type="component" value="Unassembled WGS sequence"/>
</dbReference>
<proteinExistence type="predicted"/>
<protein>
    <recommendedName>
        <fullName evidence="4">DUF761 domain-containing protein</fullName>
    </recommendedName>
</protein>
<evidence type="ECO:0000313" key="2">
    <source>
        <dbReference type="EMBL" id="ERN04519.1"/>
    </source>
</evidence>